<dbReference type="GO" id="GO:0005730">
    <property type="term" value="C:nucleolus"/>
    <property type="evidence" value="ECO:0007669"/>
    <property type="project" value="TreeGrafter"/>
</dbReference>
<dbReference type="AlphaFoldDB" id="G4TIU5"/>
<name>G4TIU5_SERID</name>
<reference evidence="3 4" key="1">
    <citation type="journal article" date="2011" name="PLoS Pathog.">
        <title>Endophytic Life Strategies Decoded by Genome and Transcriptome Analyses of the Mutualistic Root Symbiont Piriformospora indica.</title>
        <authorList>
            <person name="Zuccaro A."/>
            <person name="Lahrmann U."/>
            <person name="Guldener U."/>
            <person name="Langen G."/>
            <person name="Pfiffi S."/>
            <person name="Biedenkopf D."/>
            <person name="Wong P."/>
            <person name="Samans B."/>
            <person name="Grimm C."/>
            <person name="Basiewicz M."/>
            <person name="Murat C."/>
            <person name="Martin F."/>
            <person name="Kogel K.H."/>
        </authorList>
    </citation>
    <scope>NUCLEOTIDE SEQUENCE [LARGE SCALE GENOMIC DNA]</scope>
    <source>
        <strain evidence="3 4">DSM 11827</strain>
    </source>
</reference>
<dbReference type="InParanoid" id="G4TIU5"/>
<feature type="compositionally biased region" description="Acidic residues" evidence="2">
    <location>
        <begin position="100"/>
        <end position="112"/>
    </location>
</feature>
<feature type="compositionally biased region" description="Basic and acidic residues" evidence="2">
    <location>
        <begin position="78"/>
        <end position="93"/>
    </location>
</feature>
<dbReference type="PANTHER" id="PTHR12821:SF0">
    <property type="entry name" value="BYSTIN"/>
    <property type="match status" value="1"/>
</dbReference>
<gene>
    <name evidence="3" type="ORF">PIIN_05178</name>
</gene>
<dbReference type="HOGENOM" id="CLU_029727_0_1_1"/>
<evidence type="ECO:0000313" key="4">
    <source>
        <dbReference type="Proteomes" id="UP000007148"/>
    </source>
</evidence>
<dbReference type="GO" id="GO:0030688">
    <property type="term" value="C:preribosome, small subunit precursor"/>
    <property type="evidence" value="ECO:0007669"/>
    <property type="project" value="TreeGrafter"/>
</dbReference>
<comment type="caution">
    <text evidence="3">The sequence shown here is derived from an EMBL/GenBank/DDBJ whole genome shotgun (WGS) entry which is preliminary data.</text>
</comment>
<feature type="compositionally biased region" description="Polar residues" evidence="2">
    <location>
        <begin position="1"/>
        <end position="10"/>
    </location>
</feature>
<organism evidence="3 4">
    <name type="scientific">Serendipita indica (strain DSM 11827)</name>
    <name type="common">Root endophyte fungus</name>
    <name type="synonym">Piriformospora indica</name>
    <dbReference type="NCBI Taxonomy" id="1109443"/>
    <lineage>
        <taxon>Eukaryota</taxon>
        <taxon>Fungi</taxon>
        <taxon>Dikarya</taxon>
        <taxon>Basidiomycota</taxon>
        <taxon>Agaricomycotina</taxon>
        <taxon>Agaricomycetes</taxon>
        <taxon>Sebacinales</taxon>
        <taxon>Serendipitaceae</taxon>
        <taxon>Serendipita</taxon>
    </lineage>
</organism>
<dbReference type="Proteomes" id="UP000007148">
    <property type="component" value="Unassembled WGS sequence"/>
</dbReference>
<comment type="similarity">
    <text evidence="1">Belongs to the bystin family.</text>
</comment>
<protein>
    <submittedName>
        <fullName evidence="3">Related to ENP1-required for pre-rRNA processing and 40S ribosomal subunit synthesis</fullName>
    </submittedName>
</protein>
<evidence type="ECO:0000256" key="2">
    <source>
        <dbReference type="SAM" id="MobiDB-lite"/>
    </source>
</evidence>
<feature type="region of interest" description="Disordered" evidence="2">
    <location>
        <begin position="1"/>
        <end position="60"/>
    </location>
</feature>
<dbReference type="GO" id="GO:0006364">
    <property type="term" value="P:rRNA processing"/>
    <property type="evidence" value="ECO:0007669"/>
    <property type="project" value="TreeGrafter"/>
</dbReference>
<dbReference type="EMBL" id="CAFZ01000111">
    <property type="protein sequence ID" value="CCA71240.1"/>
    <property type="molecule type" value="Genomic_DNA"/>
</dbReference>
<evidence type="ECO:0000313" key="3">
    <source>
        <dbReference type="EMBL" id="CCA71240.1"/>
    </source>
</evidence>
<dbReference type="FunCoup" id="G4TIU5">
    <property type="interactions" value="250"/>
</dbReference>
<dbReference type="PANTHER" id="PTHR12821">
    <property type="entry name" value="BYSTIN"/>
    <property type="match status" value="1"/>
</dbReference>
<dbReference type="eggNOG" id="KOG3871">
    <property type="taxonomic scope" value="Eukaryota"/>
</dbReference>
<proteinExistence type="inferred from homology"/>
<dbReference type="OMA" id="TKLPVIW"/>
<dbReference type="GO" id="GO:0005737">
    <property type="term" value="C:cytoplasm"/>
    <property type="evidence" value="ECO:0007669"/>
    <property type="project" value="TreeGrafter"/>
</dbReference>
<dbReference type="STRING" id="1109443.G4TIU5"/>
<feature type="compositionally biased region" description="Basic and acidic residues" evidence="2">
    <location>
        <begin position="12"/>
        <end position="28"/>
    </location>
</feature>
<accession>G4TIU5</accession>
<dbReference type="GO" id="GO:0030515">
    <property type="term" value="F:snoRNA binding"/>
    <property type="evidence" value="ECO:0007669"/>
    <property type="project" value="TreeGrafter"/>
</dbReference>
<keyword evidence="4" id="KW-1185">Reference proteome</keyword>
<dbReference type="OrthoDB" id="2192561at2759"/>
<evidence type="ECO:0000256" key="1">
    <source>
        <dbReference type="ARBA" id="ARBA00007114"/>
    </source>
</evidence>
<dbReference type="Pfam" id="PF05291">
    <property type="entry name" value="Bystin"/>
    <property type="match status" value="1"/>
</dbReference>
<feature type="region of interest" description="Disordered" evidence="2">
    <location>
        <begin position="78"/>
        <end position="112"/>
    </location>
</feature>
<sequence>MPRQNKSNSVKQRHDPLHVEIAADEKLQKYGNVSRPGKRKGGKKQDEGEQEPFLDSKTSRKILQLARDQQEELELKEELNVNEKEAQRIEPGYRENVQLESDDEDEFDNGADSDVEEYEEIEIDEEDLNALDKFMPADALQRKTLAEIILEKLQDAEDQAEDQETQKPKVQFEAAKSSKDPSKPLDPTAGLDPKVVEVYTKLGVFLSRYRSSSLPKAFKIIPSLHNWARILAITKPENWSPHAMRAATRILVSNLKPDQCRVFLEGVLLPAVRDDIAEHGKLNVHYFEALLKSVYKPGAFFKGILFPLCEGGCTLKEASIVGSVLSRASVPILHSAAALLRLSRMKYSGPNSLFIRILLDKKYALPYKVVDGLVEHFIILSNTYKGRRDRGQSEKLPVLWHQSLLVFAQRYAADITPEQKDALLDVIRVNPHPQISPEVRRELVSSVARGEPRDAMEVDATGN</sequence>
<dbReference type="InterPro" id="IPR007955">
    <property type="entry name" value="Bystin"/>
</dbReference>
<feature type="region of interest" description="Disordered" evidence="2">
    <location>
        <begin position="157"/>
        <end position="190"/>
    </location>
</feature>